<dbReference type="OMA" id="PQFEYAV"/>
<dbReference type="AlphaFoldDB" id="A0A0V0QDZ7"/>
<protein>
    <recommendedName>
        <fullName evidence="4">Transmembrane protein</fullName>
    </recommendedName>
</protein>
<feature type="transmembrane region" description="Helical" evidence="1">
    <location>
        <begin position="135"/>
        <end position="155"/>
    </location>
</feature>
<dbReference type="InParanoid" id="A0A0V0QDZ7"/>
<evidence type="ECO:0008006" key="4">
    <source>
        <dbReference type="Google" id="ProtNLM"/>
    </source>
</evidence>
<accession>A0A0V0QDZ7</accession>
<evidence type="ECO:0000256" key="1">
    <source>
        <dbReference type="SAM" id="Phobius"/>
    </source>
</evidence>
<dbReference type="EMBL" id="LDAU01000192">
    <property type="protein sequence ID" value="KRX00412.1"/>
    <property type="molecule type" value="Genomic_DNA"/>
</dbReference>
<dbReference type="Proteomes" id="UP000054937">
    <property type="component" value="Unassembled WGS sequence"/>
</dbReference>
<keyword evidence="3" id="KW-1185">Reference proteome</keyword>
<evidence type="ECO:0000313" key="2">
    <source>
        <dbReference type="EMBL" id="KRX00412.1"/>
    </source>
</evidence>
<organism evidence="2 3">
    <name type="scientific">Pseudocohnilembus persalinus</name>
    <name type="common">Ciliate</name>
    <dbReference type="NCBI Taxonomy" id="266149"/>
    <lineage>
        <taxon>Eukaryota</taxon>
        <taxon>Sar</taxon>
        <taxon>Alveolata</taxon>
        <taxon>Ciliophora</taxon>
        <taxon>Intramacronucleata</taxon>
        <taxon>Oligohymenophorea</taxon>
        <taxon>Scuticociliatia</taxon>
        <taxon>Philasterida</taxon>
        <taxon>Pseudocohnilembidae</taxon>
        <taxon>Pseudocohnilembus</taxon>
    </lineage>
</organism>
<name>A0A0V0QDZ7_PSEPJ</name>
<keyword evidence="1" id="KW-0472">Membrane</keyword>
<reference evidence="2 3" key="1">
    <citation type="journal article" date="2015" name="Sci. Rep.">
        <title>Genome of the facultative scuticociliatosis pathogen Pseudocohnilembus persalinus provides insight into its virulence through horizontal gene transfer.</title>
        <authorList>
            <person name="Xiong J."/>
            <person name="Wang G."/>
            <person name="Cheng J."/>
            <person name="Tian M."/>
            <person name="Pan X."/>
            <person name="Warren A."/>
            <person name="Jiang C."/>
            <person name="Yuan D."/>
            <person name="Miao W."/>
        </authorList>
    </citation>
    <scope>NUCLEOTIDE SEQUENCE [LARGE SCALE GENOMIC DNA]</scope>
    <source>
        <strain evidence="2">36N120E</strain>
    </source>
</reference>
<sequence length="178" mass="21296">MAEQGSKLRQDFTEQQNLQHQQQLIQQKADSIQNPGVFSQNFKNKNRYQFDNNNVDENDQLITNQPLEIQQKELMKAFIKNDQKYIYEFDKESLNYREKKLIQPVGQLAFASLLFLGSSNFLFYKLIARNPQFEYAVKLGMFCFFNLVPQSYFYYKANQAYNNTQEYLFNKYLKESHN</sequence>
<keyword evidence="1" id="KW-0812">Transmembrane</keyword>
<gene>
    <name evidence="2" type="ORF">PPERSA_03633</name>
</gene>
<comment type="caution">
    <text evidence="2">The sequence shown here is derived from an EMBL/GenBank/DDBJ whole genome shotgun (WGS) entry which is preliminary data.</text>
</comment>
<keyword evidence="1" id="KW-1133">Transmembrane helix</keyword>
<evidence type="ECO:0000313" key="3">
    <source>
        <dbReference type="Proteomes" id="UP000054937"/>
    </source>
</evidence>
<feature type="transmembrane region" description="Helical" evidence="1">
    <location>
        <begin position="101"/>
        <end position="123"/>
    </location>
</feature>
<dbReference type="OrthoDB" id="10563952at2759"/>
<proteinExistence type="predicted"/>